<evidence type="ECO:0000313" key="3">
    <source>
        <dbReference type="Proteomes" id="UP000521199"/>
    </source>
</evidence>
<dbReference type="EMBL" id="JACHHP010000001">
    <property type="protein sequence ID" value="MBB5207294.1"/>
    <property type="molecule type" value="Genomic_DNA"/>
</dbReference>
<reference evidence="2 3" key="1">
    <citation type="submission" date="2020-08" db="EMBL/GenBank/DDBJ databases">
        <title>Genomic Encyclopedia of Type Strains, Phase IV (KMG-IV): sequencing the most valuable type-strain genomes for metagenomic binning, comparative biology and taxonomic classification.</title>
        <authorList>
            <person name="Goeker M."/>
        </authorList>
    </citation>
    <scope>NUCLEOTIDE SEQUENCE [LARGE SCALE GENOMIC DNA]</scope>
    <source>
        <strain evidence="2 3">DSM 24163</strain>
    </source>
</reference>
<accession>A0A7W8FZJ7</accession>
<dbReference type="Proteomes" id="UP000521199">
    <property type="component" value="Unassembled WGS sequence"/>
</dbReference>
<proteinExistence type="predicted"/>
<dbReference type="Pfam" id="PF04391">
    <property type="entry name" value="DUF533"/>
    <property type="match status" value="1"/>
</dbReference>
<feature type="region of interest" description="Disordered" evidence="1">
    <location>
        <begin position="62"/>
        <end position="102"/>
    </location>
</feature>
<organism evidence="2 3">
    <name type="scientific">Chiayiivirga flava</name>
    <dbReference type="NCBI Taxonomy" id="659595"/>
    <lineage>
        <taxon>Bacteria</taxon>
        <taxon>Pseudomonadati</taxon>
        <taxon>Pseudomonadota</taxon>
        <taxon>Gammaproteobacteria</taxon>
        <taxon>Lysobacterales</taxon>
        <taxon>Lysobacteraceae</taxon>
        <taxon>Chiayiivirga</taxon>
    </lineage>
</organism>
<feature type="compositionally biased region" description="Low complexity" evidence="1">
    <location>
        <begin position="65"/>
        <end position="79"/>
    </location>
</feature>
<name>A0A7W8FZJ7_9GAMM</name>
<comment type="caution">
    <text evidence="2">The sequence shown here is derived from an EMBL/GenBank/DDBJ whole genome shotgun (WGS) entry which is preliminary data.</text>
</comment>
<feature type="compositionally biased region" description="Pro residues" evidence="1">
    <location>
        <begin position="80"/>
        <end position="98"/>
    </location>
</feature>
<dbReference type="Gene3D" id="1.10.3680.10">
    <property type="entry name" value="TerB-like"/>
    <property type="match status" value="1"/>
</dbReference>
<keyword evidence="3" id="KW-1185">Reference proteome</keyword>
<dbReference type="InterPro" id="IPR007486">
    <property type="entry name" value="YebE"/>
</dbReference>
<dbReference type="RefSeq" id="WP_183959808.1">
    <property type="nucleotide sequence ID" value="NZ_JACHHP010000001.1"/>
</dbReference>
<dbReference type="InterPro" id="IPR029024">
    <property type="entry name" value="TerB-like"/>
</dbReference>
<evidence type="ECO:0000256" key="1">
    <source>
        <dbReference type="SAM" id="MobiDB-lite"/>
    </source>
</evidence>
<sequence>MFDPERLLGQMLGGSLGDAFGGKRGKRKRSAFSTGSLGGKATLGVGLLGVAMAAWEHYSQNTGNRATTVPPGGAPAAATPMPPPPPSGSAMPPPPPAAAPTTRAMPVLDDRQQSVVLLIRAMIAAANADGHIDATERESILGRARDSGLDADTLAFLDAELAKPQTLQQVVANGTPALAADIYAASALAITVDTEAEKQWLDMLSYGLRLDPAVRADIDARIAAPQ</sequence>
<dbReference type="CDD" id="cd07178">
    <property type="entry name" value="terB_like_YebE"/>
    <property type="match status" value="1"/>
</dbReference>
<dbReference type="AlphaFoldDB" id="A0A7W8FZJ7"/>
<evidence type="ECO:0000313" key="2">
    <source>
        <dbReference type="EMBL" id="MBB5207294.1"/>
    </source>
</evidence>
<gene>
    <name evidence="2" type="ORF">HNQ52_000810</name>
</gene>
<protein>
    <submittedName>
        <fullName evidence="2">Uncharacterized membrane protein YebE (DUF533 family)</fullName>
    </submittedName>
</protein>
<dbReference type="SUPFAM" id="SSF158682">
    <property type="entry name" value="TerB-like"/>
    <property type="match status" value="1"/>
</dbReference>